<accession>A0A0C3KVY6</accession>
<proteinExistence type="inferred from homology"/>
<keyword evidence="8" id="KW-1185">Reference proteome</keyword>
<keyword evidence="6" id="KW-0472">Membrane</keyword>
<evidence type="ECO:0000256" key="4">
    <source>
        <dbReference type="ARBA" id="ARBA00022946"/>
    </source>
</evidence>
<evidence type="ECO:0000313" key="8">
    <source>
        <dbReference type="Proteomes" id="UP000054217"/>
    </source>
</evidence>
<evidence type="ECO:0000313" key="7">
    <source>
        <dbReference type="EMBL" id="KIO13747.1"/>
    </source>
</evidence>
<evidence type="ECO:0000256" key="2">
    <source>
        <dbReference type="ARBA" id="ARBA00005453"/>
    </source>
</evidence>
<evidence type="ECO:0000256" key="1">
    <source>
        <dbReference type="ARBA" id="ARBA00004443"/>
    </source>
</evidence>
<dbReference type="GO" id="GO:0097193">
    <property type="term" value="P:intrinsic apoptotic signaling pathway"/>
    <property type="evidence" value="ECO:0007669"/>
    <property type="project" value="InterPro"/>
</dbReference>
<dbReference type="InterPro" id="IPR018796">
    <property type="entry name" value="COA8"/>
</dbReference>
<reference evidence="7 8" key="1">
    <citation type="submission" date="2014-04" db="EMBL/GenBank/DDBJ databases">
        <authorList>
            <consortium name="DOE Joint Genome Institute"/>
            <person name="Kuo A."/>
            <person name="Kohler A."/>
            <person name="Costa M.D."/>
            <person name="Nagy L.G."/>
            <person name="Floudas D."/>
            <person name="Copeland A."/>
            <person name="Barry K.W."/>
            <person name="Cichocki N."/>
            <person name="Veneault-Fourrey C."/>
            <person name="LaButti K."/>
            <person name="Lindquist E.A."/>
            <person name="Lipzen A."/>
            <person name="Lundell T."/>
            <person name="Morin E."/>
            <person name="Murat C."/>
            <person name="Sun H."/>
            <person name="Tunlid A."/>
            <person name="Henrissat B."/>
            <person name="Grigoriev I.V."/>
            <person name="Hibbett D.S."/>
            <person name="Martin F."/>
            <person name="Nordberg H.P."/>
            <person name="Cantor M.N."/>
            <person name="Hua S.X."/>
        </authorList>
    </citation>
    <scope>NUCLEOTIDE SEQUENCE [LARGE SCALE GENOMIC DNA]</scope>
    <source>
        <strain evidence="7 8">Marx 270</strain>
    </source>
</reference>
<dbReference type="EMBL" id="KN831946">
    <property type="protein sequence ID" value="KIO13747.1"/>
    <property type="molecule type" value="Genomic_DNA"/>
</dbReference>
<protein>
    <submittedName>
        <fullName evidence="7">Uncharacterized protein</fullName>
    </submittedName>
</protein>
<organism evidence="7 8">
    <name type="scientific">Pisolithus tinctorius Marx 270</name>
    <dbReference type="NCBI Taxonomy" id="870435"/>
    <lineage>
        <taxon>Eukaryota</taxon>
        <taxon>Fungi</taxon>
        <taxon>Dikarya</taxon>
        <taxon>Basidiomycota</taxon>
        <taxon>Agaricomycotina</taxon>
        <taxon>Agaricomycetes</taxon>
        <taxon>Agaricomycetidae</taxon>
        <taxon>Boletales</taxon>
        <taxon>Sclerodermatineae</taxon>
        <taxon>Pisolithaceae</taxon>
        <taxon>Pisolithus</taxon>
    </lineage>
</organism>
<sequence length="172" mass="19993">MQLLPQGCRRFIRALHVSARRQHLVGPNDPISNLRPIIYTDTQTPPKPGPESNVNHPYSLQEFSDGTSLSNDHGLELQFRLKREQLDALNHNYWTESNKRFEAAKAAVLSSLPDSTSPEAREHALSELYGMWVVQERERQEEYSNQWRKRNFGNIVLAARVEYEHLKRRIFG</sequence>
<dbReference type="PANTHER" id="PTHR31107">
    <property type="entry name" value="APOPTOGENIC PROTEIN 1, MITOCHONDRIAL"/>
    <property type="match status" value="1"/>
</dbReference>
<gene>
    <name evidence="7" type="ORF">M404DRAFT_19135</name>
</gene>
<name>A0A0C3KVY6_PISTI</name>
<keyword evidence="3" id="KW-0999">Mitochondrion inner membrane</keyword>
<reference evidence="8" key="2">
    <citation type="submission" date="2015-01" db="EMBL/GenBank/DDBJ databases">
        <title>Evolutionary Origins and Diversification of the Mycorrhizal Mutualists.</title>
        <authorList>
            <consortium name="DOE Joint Genome Institute"/>
            <consortium name="Mycorrhizal Genomics Consortium"/>
            <person name="Kohler A."/>
            <person name="Kuo A."/>
            <person name="Nagy L.G."/>
            <person name="Floudas D."/>
            <person name="Copeland A."/>
            <person name="Barry K.W."/>
            <person name="Cichocki N."/>
            <person name="Veneault-Fourrey C."/>
            <person name="LaButti K."/>
            <person name="Lindquist E.A."/>
            <person name="Lipzen A."/>
            <person name="Lundell T."/>
            <person name="Morin E."/>
            <person name="Murat C."/>
            <person name="Riley R."/>
            <person name="Ohm R."/>
            <person name="Sun H."/>
            <person name="Tunlid A."/>
            <person name="Henrissat B."/>
            <person name="Grigoriev I.V."/>
            <person name="Hibbett D.S."/>
            <person name="Martin F."/>
        </authorList>
    </citation>
    <scope>NUCLEOTIDE SEQUENCE [LARGE SCALE GENOMIC DNA]</scope>
    <source>
        <strain evidence="8">Marx 270</strain>
    </source>
</reference>
<dbReference type="HOGENOM" id="CLU_120079_0_0_1"/>
<dbReference type="PANTHER" id="PTHR31107:SF2">
    <property type="entry name" value="CYTOCHROME C OXIDASE ASSEMBLY FACTOR 8"/>
    <property type="match status" value="1"/>
</dbReference>
<comment type="similarity">
    <text evidence="2">Belongs to the COA8 family.</text>
</comment>
<comment type="subcellular location">
    <subcellularLocation>
        <location evidence="1">Mitochondrion inner membrane</location>
        <topology evidence="1">Peripheral membrane protein</topology>
        <orientation evidence="1">Matrix side</orientation>
    </subcellularLocation>
</comment>
<dbReference type="Pfam" id="PF10231">
    <property type="entry name" value="COA8"/>
    <property type="match status" value="1"/>
</dbReference>
<keyword evidence="5" id="KW-0496">Mitochondrion</keyword>
<dbReference type="InParanoid" id="A0A0C3KVY6"/>
<dbReference type="Proteomes" id="UP000054217">
    <property type="component" value="Unassembled WGS sequence"/>
</dbReference>
<evidence type="ECO:0000256" key="3">
    <source>
        <dbReference type="ARBA" id="ARBA00022792"/>
    </source>
</evidence>
<evidence type="ECO:0000256" key="6">
    <source>
        <dbReference type="ARBA" id="ARBA00023136"/>
    </source>
</evidence>
<evidence type="ECO:0000256" key="5">
    <source>
        <dbReference type="ARBA" id="ARBA00023128"/>
    </source>
</evidence>
<dbReference type="AlphaFoldDB" id="A0A0C3KVY6"/>
<keyword evidence="4" id="KW-0809">Transit peptide</keyword>
<dbReference type="OrthoDB" id="6246201at2759"/>
<dbReference type="GO" id="GO:0005743">
    <property type="term" value="C:mitochondrial inner membrane"/>
    <property type="evidence" value="ECO:0007669"/>
    <property type="project" value="UniProtKB-SubCell"/>
</dbReference>